<evidence type="ECO:0000256" key="3">
    <source>
        <dbReference type="ARBA" id="ARBA00023163"/>
    </source>
</evidence>
<evidence type="ECO:0000256" key="1">
    <source>
        <dbReference type="ARBA" id="ARBA00023015"/>
    </source>
</evidence>
<name>A0ABP7FYZ6_9ACTN</name>
<dbReference type="InterPro" id="IPR000524">
    <property type="entry name" value="Tscrpt_reg_HTH_GntR"/>
</dbReference>
<accession>A0ABP7FYZ6</accession>
<dbReference type="InterPro" id="IPR011711">
    <property type="entry name" value="GntR_C"/>
</dbReference>
<evidence type="ECO:0000313" key="6">
    <source>
        <dbReference type="Proteomes" id="UP001499884"/>
    </source>
</evidence>
<dbReference type="InterPro" id="IPR008920">
    <property type="entry name" value="TF_FadR/GntR_C"/>
</dbReference>
<evidence type="ECO:0000313" key="5">
    <source>
        <dbReference type="EMBL" id="GAA3749488.1"/>
    </source>
</evidence>
<dbReference type="PROSITE" id="PS50949">
    <property type="entry name" value="HTH_GNTR"/>
    <property type="match status" value="1"/>
</dbReference>
<dbReference type="EMBL" id="BAABEP010000049">
    <property type="protein sequence ID" value="GAA3749488.1"/>
    <property type="molecule type" value="Genomic_DNA"/>
</dbReference>
<dbReference type="PANTHER" id="PTHR43537:SF44">
    <property type="entry name" value="GNTR FAMILY REGULATORY PROTEIN"/>
    <property type="match status" value="1"/>
</dbReference>
<dbReference type="Proteomes" id="UP001499884">
    <property type="component" value="Unassembled WGS sequence"/>
</dbReference>
<dbReference type="Pfam" id="PF00392">
    <property type="entry name" value="GntR"/>
    <property type="match status" value="1"/>
</dbReference>
<dbReference type="Pfam" id="PF07729">
    <property type="entry name" value="FCD"/>
    <property type="match status" value="1"/>
</dbReference>
<dbReference type="RefSeq" id="WP_345652275.1">
    <property type="nucleotide sequence ID" value="NZ_BAABEP010000049.1"/>
</dbReference>
<evidence type="ECO:0000256" key="2">
    <source>
        <dbReference type="ARBA" id="ARBA00023125"/>
    </source>
</evidence>
<keyword evidence="3" id="KW-0804">Transcription</keyword>
<dbReference type="SMART" id="SM00345">
    <property type="entry name" value="HTH_GNTR"/>
    <property type="match status" value="1"/>
</dbReference>
<organism evidence="5 6">
    <name type="scientific">Streptomyces tremellae</name>
    <dbReference type="NCBI Taxonomy" id="1124239"/>
    <lineage>
        <taxon>Bacteria</taxon>
        <taxon>Bacillati</taxon>
        <taxon>Actinomycetota</taxon>
        <taxon>Actinomycetes</taxon>
        <taxon>Kitasatosporales</taxon>
        <taxon>Streptomycetaceae</taxon>
        <taxon>Streptomyces</taxon>
    </lineage>
</organism>
<dbReference type="SMART" id="SM00895">
    <property type="entry name" value="FCD"/>
    <property type="match status" value="1"/>
</dbReference>
<dbReference type="Gene3D" id="1.10.10.10">
    <property type="entry name" value="Winged helix-like DNA-binding domain superfamily/Winged helix DNA-binding domain"/>
    <property type="match status" value="1"/>
</dbReference>
<feature type="domain" description="HTH gntR-type" evidence="4">
    <location>
        <begin position="7"/>
        <end position="74"/>
    </location>
</feature>
<protein>
    <submittedName>
        <fullName evidence="5">FadR/GntR family transcriptional regulator</fullName>
    </submittedName>
</protein>
<dbReference type="Gene3D" id="1.20.120.530">
    <property type="entry name" value="GntR ligand-binding domain-like"/>
    <property type="match status" value="1"/>
</dbReference>
<evidence type="ECO:0000259" key="4">
    <source>
        <dbReference type="PROSITE" id="PS50949"/>
    </source>
</evidence>
<keyword evidence="1" id="KW-0805">Transcription regulation</keyword>
<dbReference type="InterPro" id="IPR036388">
    <property type="entry name" value="WH-like_DNA-bd_sf"/>
</dbReference>
<keyword evidence="6" id="KW-1185">Reference proteome</keyword>
<comment type="caution">
    <text evidence="5">The sequence shown here is derived from an EMBL/GenBank/DDBJ whole genome shotgun (WGS) entry which is preliminary data.</text>
</comment>
<gene>
    <name evidence="5" type="ORF">GCM10023082_51910</name>
</gene>
<reference evidence="6" key="1">
    <citation type="journal article" date="2019" name="Int. J. Syst. Evol. Microbiol.">
        <title>The Global Catalogue of Microorganisms (GCM) 10K type strain sequencing project: providing services to taxonomists for standard genome sequencing and annotation.</title>
        <authorList>
            <consortium name="The Broad Institute Genomics Platform"/>
            <consortium name="The Broad Institute Genome Sequencing Center for Infectious Disease"/>
            <person name="Wu L."/>
            <person name="Ma J."/>
        </authorList>
    </citation>
    <scope>NUCLEOTIDE SEQUENCE [LARGE SCALE GENOMIC DNA]</scope>
    <source>
        <strain evidence="6">JCM 30846</strain>
    </source>
</reference>
<dbReference type="PANTHER" id="PTHR43537">
    <property type="entry name" value="TRANSCRIPTIONAL REGULATOR, GNTR FAMILY"/>
    <property type="match status" value="1"/>
</dbReference>
<dbReference type="CDD" id="cd07377">
    <property type="entry name" value="WHTH_GntR"/>
    <property type="match status" value="1"/>
</dbReference>
<dbReference type="SUPFAM" id="SSF46785">
    <property type="entry name" value="Winged helix' DNA-binding domain"/>
    <property type="match status" value="1"/>
</dbReference>
<keyword evidence="2" id="KW-0238">DNA-binding</keyword>
<dbReference type="InterPro" id="IPR036390">
    <property type="entry name" value="WH_DNA-bd_sf"/>
</dbReference>
<dbReference type="SUPFAM" id="SSF48008">
    <property type="entry name" value="GntR ligand-binding domain-like"/>
    <property type="match status" value="1"/>
</dbReference>
<proteinExistence type="predicted"/>
<sequence>MASYAGRGTHGRVVEQLGYRVVSGEVPEGATLDPRELVGELGVSLTVVREALRVLASKELVASRQKRGTFVRPRAEWNTLDADVIRWRVACGKGESLLRDLQELRVIVEPAAVRCAAQRRTDDDLAALDLALGAMAGARGEGEAAAADAAFHRALLHASGNEMLTRLDDLMKAALQARDSLVHGSAGAAGDPVPSHRAVLDAVRERDPDRAAAAMADLLALARADADHALRTARTPEGRGRQRR</sequence>